<evidence type="ECO:0000313" key="2">
    <source>
        <dbReference type="Proteomes" id="UP000023152"/>
    </source>
</evidence>
<dbReference type="AlphaFoldDB" id="X6NMH2"/>
<evidence type="ECO:0000313" key="1">
    <source>
        <dbReference type="EMBL" id="ETO26602.1"/>
    </source>
</evidence>
<keyword evidence="2" id="KW-1185">Reference proteome</keyword>
<comment type="caution">
    <text evidence="1">The sequence shown here is derived from an EMBL/GenBank/DDBJ whole genome shotgun (WGS) entry which is preliminary data.</text>
</comment>
<reference evidence="1 2" key="1">
    <citation type="journal article" date="2013" name="Curr. Biol.">
        <title>The Genome of the Foraminiferan Reticulomyxa filosa.</title>
        <authorList>
            <person name="Glockner G."/>
            <person name="Hulsmann N."/>
            <person name="Schleicher M."/>
            <person name="Noegel A.A."/>
            <person name="Eichinger L."/>
            <person name="Gallinger C."/>
            <person name="Pawlowski J."/>
            <person name="Sierra R."/>
            <person name="Euteneuer U."/>
            <person name="Pillet L."/>
            <person name="Moustafa A."/>
            <person name="Platzer M."/>
            <person name="Groth M."/>
            <person name="Szafranski K."/>
            <person name="Schliwa M."/>
        </authorList>
    </citation>
    <scope>NUCLEOTIDE SEQUENCE [LARGE SCALE GENOMIC DNA]</scope>
</reference>
<accession>X6NMH2</accession>
<dbReference type="EMBL" id="ASPP01007749">
    <property type="protein sequence ID" value="ETO26602.1"/>
    <property type="molecule type" value="Genomic_DNA"/>
</dbReference>
<dbReference type="Proteomes" id="UP000023152">
    <property type="component" value="Unassembled WGS sequence"/>
</dbReference>
<proteinExistence type="predicted"/>
<sequence>MLVMFKALWVFTLLRVSVFTIYTSAAGLDHLQKELGLTQEQFGQLQSQQLQYIADHYKSFISADDVIDPLQCLELDASLAIQQQREFEGCQLVQYQQIKQQNSINAKNTNGCLIQ</sequence>
<organism evidence="1 2">
    <name type="scientific">Reticulomyxa filosa</name>
    <dbReference type="NCBI Taxonomy" id="46433"/>
    <lineage>
        <taxon>Eukaryota</taxon>
        <taxon>Sar</taxon>
        <taxon>Rhizaria</taxon>
        <taxon>Retaria</taxon>
        <taxon>Foraminifera</taxon>
        <taxon>Monothalamids</taxon>
        <taxon>Reticulomyxidae</taxon>
        <taxon>Reticulomyxa</taxon>
    </lineage>
</organism>
<name>X6NMH2_RETFI</name>
<gene>
    <name evidence="1" type="ORF">RFI_10534</name>
</gene>
<protein>
    <submittedName>
        <fullName evidence="1">Uncharacterized protein</fullName>
    </submittedName>
</protein>